<proteinExistence type="predicted"/>
<dbReference type="AlphaFoldDB" id="A0A8J6BA89"/>
<reference evidence="1" key="1">
    <citation type="thesis" date="2020" institute="ProQuest LLC" country="789 East Eisenhower Parkway, Ann Arbor, MI, USA">
        <title>Comparative Genomics and Chromosome Evolution.</title>
        <authorList>
            <person name="Mudd A.B."/>
        </authorList>
    </citation>
    <scope>NUCLEOTIDE SEQUENCE</scope>
    <source>
        <strain evidence="1">HN-11 Male</strain>
        <tissue evidence="1">Kidney and liver</tissue>
    </source>
</reference>
<keyword evidence="2" id="KW-1185">Reference proteome</keyword>
<sequence>MEVPVEEGPALAPSVTLTTNPVTAPLQVEALPQLPEPDQHKPLSPKSLPQIKLEPHEVDQFLNLCPKEGGVLAASRIRRKLCHLYFT</sequence>
<accession>A0A8J6BA89</accession>
<dbReference type="OrthoDB" id="674948at2759"/>
<comment type="caution">
    <text evidence="1">The sequence shown here is derived from an EMBL/GenBank/DDBJ whole genome shotgun (WGS) entry which is preliminary data.</text>
</comment>
<evidence type="ECO:0000313" key="1">
    <source>
        <dbReference type="EMBL" id="KAG9461179.1"/>
    </source>
</evidence>
<dbReference type="Proteomes" id="UP000770717">
    <property type="component" value="Unassembled WGS sequence"/>
</dbReference>
<gene>
    <name evidence="1" type="ORF">GDO78_017815</name>
</gene>
<organism evidence="1 2">
    <name type="scientific">Eleutherodactylus coqui</name>
    <name type="common">Puerto Rican coqui</name>
    <dbReference type="NCBI Taxonomy" id="57060"/>
    <lineage>
        <taxon>Eukaryota</taxon>
        <taxon>Metazoa</taxon>
        <taxon>Chordata</taxon>
        <taxon>Craniata</taxon>
        <taxon>Vertebrata</taxon>
        <taxon>Euteleostomi</taxon>
        <taxon>Amphibia</taxon>
        <taxon>Batrachia</taxon>
        <taxon>Anura</taxon>
        <taxon>Neobatrachia</taxon>
        <taxon>Hyloidea</taxon>
        <taxon>Eleutherodactylidae</taxon>
        <taxon>Eleutherodactylinae</taxon>
        <taxon>Eleutherodactylus</taxon>
        <taxon>Eleutherodactylus</taxon>
    </lineage>
</organism>
<evidence type="ECO:0000313" key="2">
    <source>
        <dbReference type="Proteomes" id="UP000770717"/>
    </source>
</evidence>
<protein>
    <submittedName>
        <fullName evidence="1">Uncharacterized protein</fullName>
    </submittedName>
</protein>
<dbReference type="EMBL" id="WNTK01027219">
    <property type="protein sequence ID" value="KAG9461179.1"/>
    <property type="molecule type" value="Genomic_DNA"/>
</dbReference>
<name>A0A8J6BA89_ELECQ</name>